<evidence type="ECO:0000313" key="2">
    <source>
        <dbReference type="Proteomes" id="UP000288805"/>
    </source>
</evidence>
<dbReference type="EMBL" id="QGNW01002686">
    <property type="protein sequence ID" value="RVW12698.1"/>
    <property type="molecule type" value="Genomic_DNA"/>
</dbReference>
<sequence length="75" mass="8278">MGNSQSPAADPRFVSTARAFTQTELDDLKSLFVSLAGTIAKRRSIHFSLCFPGYFLTSKISVCSVWLPRKPRRGG</sequence>
<protein>
    <submittedName>
        <fullName evidence="1">Uncharacterized protein</fullName>
    </submittedName>
</protein>
<dbReference type="Proteomes" id="UP000288805">
    <property type="component" value="Unassembled WGS sequence"/>
</dbReference>
<name>A0A438BP26_VITVI</name>
<proteinExistence type="predicted"/>
<reference evidence="1 2" key="1">
    <citation type="journal article" date="2018" name="PLoS Genet.">
        <title>Population sequencing reveals clonal diversity and ancestral inbreeding in the grapevine cultivar Chardonnay.</title>
        <authorList>
            <person name="Roach M.J."/>
            <person name="Johnson D.L."/>
            <person name="Bohlmann J."/>
            <person name="van Vuuren H.J."/>
            <person name="Jones S.J."/>
            <person name="Pretorius I.S."/>
            <person name="Schmidt S.A."/>
            <person name="Borneman A.R."/>
        </authorList>
    </citation>
    <scope>NUCLEOTIDE SEQUENCE [LARGE SCALE GENOMIC DNA]</scope>
    <source>
        <strain evidence="2">cv. Chardonnay</strain>
        <tissue evidence="1">Leaf</tissue>
    </source>
</reference>
<organism evidence="1 2">
    <name type="scientific">Vitis vinifera</name>
    <name type="common">Grape</name>
    <dbReference type="NCBI Taxonomy" id="29760"/>
    <lineage>
        <taxon>Eukaryota</taxon>
        <taxon>Viridiplantae</taxon>
        <taxon>Streptophyta</taxon>
        <taxon>Embryophyta</taxon>
        <taxon>Tracheophyta</taxon>
        <taxon>Spermatophyta</taxon>
        <taxon>Magnoliopsida</taxon>
        <taxon>eudicotyledons</taxon>
        <taxon>Gunneridae</taxon>
        <taxon>Pentapetalae</taxon>
        <taxon>rosids</taxon>
        <taxon>Vitales</taxon>
        <taxon>Vitaceae</taxon>
        <taxon>Viteae</taxon>
        <taxon>Vitis</taxon>
    </lineage>
</organism>
<accession>A0A438BP26</accession>
<gene>
    <name evidence="1" type="ORF">CK203_114978</name>
</gene>
<evidence type="ECO:0000313" key="1">
    <source>
        <dbReference type="EMBL" id="RVW12698.1"/>
    </source>
</evidence>
<comment type="caution">
    <text evidence="1">The sequence shown here is derived from an EMBL/GenBank/DDBJ whole genome shotgun (WGS) entry which is preliminary data.</text>
</comment>
<dbReference type="AlphaFoldDB" id="A0A438BP26"/>